<keyword evidence="4 5" id="KW-0067">ATP-binding</keyword>
<dbReference type="CDD" id="cd14014">
    <property type="entry name" value="STKc_PknB_like"/>
    <property type="match status" value="1"/>
</dbReference>
<protein>
    <submittedName>
        <fullName evidence="7">Protein kinase</fullName>
    </submittedName>
</protein>
<dbReference type="SUPFAM" id="SSF56112">
    <property type="entry name" value="Protein kinase-like (PK-like)"/>
    <property type="match status" value="1"/>
</dbReference>
<dbReference type="PANTHER" id="PTHR43289:SF6">
    <property type="entry name" value="SERINE_THREONINE-PROTEIN KINASE NEKL-3"/>
    <property type="match status" value="1"/>
</dbReference>
<feature type="domain" description="Protein kinase" evidence="6">
    <location>
        <begin position="27"/>
        <end position="298"/>
    </location>
</feature>
<dbReference type="Pfam" id="PF00069">
    <property type="entry name" value="Pkinase"/>
    <property type="match status" value="1"/>
</dbReference>
<dbReference type="OrthoDB" id="9801841at2"/>
<dbReference type="GO" id="GO:0005524">
    <property type="term" value="F:ATP binding"/>
    <property type="evidence" value="ECO:0007669"/>
    <property type="project" value="UniProtKB-UniRule"/>
</dbReference>
<dbReference type="EMBL" id="WNNK01000012">
    <property type="protein sequence ID" value="MUF05848.1"/>
    <property type="molecule type" value="Genomic_DNA"/>
</dbReference>
<gene>
    <name evidence="7" type="ORF">GNF76_15950</name>
</gene>
<dbReference type="InterPro" id="IPR017441">
    <property type="entry name" value="Protein_kinase_ATP_BS"/>
</dbReference>
<dbReference type="GO" id="GO:0004674">
    <property type="term" value="F:protein serine/threonine kinase activity"/>
    <property type="evidence" value="ECO:0007669"/>
    <property type="project" value="TreeGrafter"/>
</dbReference>
<dbReference type="InterPro" id="IPR000719">
    <property type="entry name" value="Prot_kinase_dom"/>
</dbReference>
<name>A0A6I3W880_9PSED</name>
<dbReference type="InterPro" id="IPR008271">
    <property type="entry name" value="Ser/Thr_kinase_AS"/>
</dbReference>
<dbReference type="InterPro" id="IPR011009">
    <property type="entry name" value="Kinase-like_dom_sf"/>
</dbReference>
<evidence type="ECO:0000256" key="5">
    <source>
        <dbReference type="PROSITE-ProRule" id="PRU10141"/>
    </source>
</evidence>
<dbReference type="PROSITE" id="PS50011">
    <property type="entry name" value="PROTEIN_KINASE_DOM"/>
    <property type="match status" value="1"/>
</dbReference>
<keyword evidence="1" id="KW-0808">Transferase</keyword>
<keyword evidence="2 5" id="KW-0547">Nucleotide-binding</keyword>
<evidence type="ECO:0000313" key="7">
    <source>
        <dbReference type="EMBL" id="MUF05848.1"/>
    </source>
</evidence>
<evidence type="ECO:0000256" key="2">
    <source>
        <dbReference type="ARBA" id="ARBA00022741"/>
    </source>
</evidence>
<dbReference type="PROSITE" id="PS00108">
    <property type="entry name" value="PROTEIN_KINASE_ST"/>
    <property type="match status" value="1"/>
</dbReference>
<dbReference type="SMART" id="SM00220">
    <property type="entry name" value="S_TKc"/>
    <property type="match status" value="1"/>
</dbReference>
<evidence type="ECO:0000256" key="4">
    <source>
        <dbReference type="ARBA" id="ARBA00022840"/>
    </source>
</evidence>
<dbReference type="Gene3D" id="3.30.200.20">
    <property type="entry name" value="Phosphorylase Kinase, domain 1"/>
    <property type="match status" value="1"/>
</dbReference>
<dbReference type="AlphaFoldDB" id="A0A6I3W880"/>
<proteinExistence type="predicted"/>
<dbReference type="Gene3D" id="1.10.510.10">
    <property type="entry name" value="Transferase(Phosphotransferase) domain 1"/>
    <property type="match status" value="1"/>
</dbReference>
<comment type="caution">
    <text evidence="7">The sequence shown here is derived from an EMBL/GenBank/DDBJ whole genome shotgun (WGS) entry which is preliminary data.</text>
</comment>
<keyword evidence="3 7" id="KW-0418">Kinase</keyword>
<accession>A0A6I3W880</accession>
<reference evidence="7 8" key="1">
    <citation type="submission" date="2019-11" db="EMBL/GenBank/DDBJ databases">
        <title>Pseudomonas karstica sp. nov. and Pseudomonas spelaei sp. nov. from karst caves.</title>
        <authorList>
            <person name="Zeman M."/>
        </authorList>
    </citation>
    <scope>NUCLEOTIDE SEQUENCE [LARGE SCALE GENOMIC DNA]</scope>
    <source>
        <strain evidence="7 8">CCM 7893</strain>
    </source>
</reference>
<evidence type="ECO:0000259" key="6">
    <source>
        <dbReference type="PROSITE" id="PS50011"/>
    </source>
</evidence>
<feature type="binding site" evidence="5">
    <location>
        <position position="62"/>
    </location>
    <ligand>
        <name>ATP</name>
        <dbReference type="ChEBI" id="CHEBI:30616"/>
    </ligand>
</feature>
<evidence type="ECO:0000256" key="3">
    <source>
        <dbReference type="ARBA" id="ARBA00022777"/>
    </source>
</evidence>
<keyword evidence="8" id="KW-1185">Reference proteome</keyword>
<evidence type="ECO:0000256" key="1">
    <source>
        <dbReference type="ARBA" id="ARBA00022679"/>
    </source>
</evidence>
<dbReference type="Proteomes" id="UP000438196">
    <property type="component" value="Unassembled WGS sequence"/>
</dbReference>
<dbReference type="PANTHER" id="PTHR43289">
    <property type="entry name" value="MITOGEN-ACTIVATED PROTEIN KINASE KINASE KINASE 20-RELATED"/>
    <property type="match status" value="1"/>
</dbReference>
<sequence length="309" mass="33731">MSDIQACSGASPNSRASVMPSLLAGRYRIERELGAGGMGVVYRARDLLHEQFGEPESSVALKVLGEAFSQATDGHVLLYSEFALTRRLLHERVIRAYSFEVDTACEVAFYTMELMTGMTLDRLLLECPGGLPWHELQPIAVGLLDALRYTHQQGVLHGDVKPGNVMVGDQGLRLFDFGLGQTVEQVSVGLPGLNRSRFNAWTPSYAAPELFDGAPLAASADLYAVACVLYELAQGRCASDGHLTNRSAARWSSPGELPRHCWSALRTAMDSDPHRRTVTIGELREVMGGARSGIQRWLKLRGSTQPTKS</sequence>
<organism evidence="7 8">
    <name type="scientific">Pseudomonas spelaei</name>
    <dbReference type="NCBI Taxonomy" id="1055469"/>
    <lineage>
        <taxon>Bacteria</taxon>
        <taxon>Pseudomonadati</taxon>
        <taxon>Pseudomonadota</taxon>
        <taxon>Gammaproteobacteria</taxon>
        <taxon>Pseudomonadales</taxon>
        <taxon>Pseudomonadaceae</taxon>
        <taxon>Pseudomonas</taxon>
    </lineage>
</organism>
<evidence type="ECO:0000313" key="8">
    <source>
        <dbReference type="Proteomes" id="UP000438196"/>
    </source>
</evidence>
<dbReference type="PROSITE" id="PS00107">
    <property type="entry name" value="PROTEIN_KINASE_ATP"/>
    <property type="match status" value="1"/>
</dbReference>